<sequence length="163" mass="17858">MLSARQWRKHKTSIIFGGLTLASLVSSSGDITRNMQSISTIKQQIAYQSQKQTELEQQFAFEQEQALIAEARYEAGCLPIVGNVYPHKYVTIVEGQVLTDRITGRTLPQGTRVCDANGNTGVINQDGAVGAIAFTGNRDAVALRLKRFRGGIYSQPIDRGEGK</sequence>
<accession>A0A951Q4Q5</accession>
<proteinExistence type="predicted"/>
<reference evidence="1" key="2">
    <citation type="journal article" date="2022" name="Microbiol. Resour. Announc.">
        <title>Metagenome Sequencing to Explore Phylogenomics of Terrestrial Cyanobacteria.</title>
        <authorList>
            <person name="Ward R.D."/>
            <person name="Stajich J.E."/>
            <person name="Johansen J.R."/>
            <person name="Huntemann M."/>
            <person name="Clum A."/>
            <person name="Foster B."/>
            <person name="Foster B."/>
            <person name="Roux S."/>
            <person name="Palaniappan K."/>
            <person name="Varghese N."/>
            <person name="Mukherjee S."/>
            <person name="Reddy T.B.K."/>
            <person name="Daum C."/>
            <person name="Copeland A."/>
            <person name="Chen I.A."/>
            <person name="Ivanova N.N."/>
            <person name="Kyrpides N.C."/>
            <person name="Shapiro N."/>
            <person name="Eloe-Fadrosh E.A."/>
            <person name="Pietrasiak N."/>
        </authorList>
    </citation>
    <scope>NUCLEOTIDE SEQUENCE</scope>
    <source>
        <strain evidence="1">JT2-VF2</strain>
    </source>
</reference>
<comment type="caution">
    <text evidence="1">The sequence shown here is derived from an EMBL/GenBank/DDBJ whole genome shotgun (WGS) entry which is preliminary data.</text>
</comment>
<evidence type="ECO:0000313" key="1">
    <source>
        <dbReference type="EMBL" id="MBW4566019.1"/>
    </source>
</evidence>
<dbReference type="AlphaFoldDB" id="A0A951Q4Q5"/>
<protein>
    <submittedName>
        <fullName evidence="1">Uncharacterized protein</fullName>
    </submittedName>
</protein>
<organism evidence="1 2">
    <name type="scientific">Mojavia pulchra JT2-VF2</name>
    <dbReference type="NCBI Taxonomy" id="287848"/>
    <lineage>
        <taxon>Bacteria</taxon>
        <taxon>Bacillati</taxon>
        <taxon>Cyanobacteriota</taxon>
        <taxon>Cyanophyceae</taxon>
        <taxon>Nostocales</taxon>
        <taxon>Nostocaceae</taxon>
    </lineage>
</organism>
<dbReference type="EMBL" id="JAHHHN010000056">
    <property type="protein sequence ID" value="MBW4566019.1"/>
    <property type="molecule type" value="Genomic_DNA"/>
</dbReference>
<reference evidence="1" key="1">
    <citation type="submission" date="2021-05" db="EMBL/GenBank/DDBJ databases">
        <authorList>
            <person name="Pietrasiak N."/>
            <person name="Ward R."/>
            <person name="Stajich J.E."/>
            <person name="Kurbessoian T."/>
        </authorList>
    </citation>
    <scope>NUCLEOTIDE SEQUENCE</scope>
    <source>
        <strain evidence="1">JT2-VF2</strain>
    </source>
</reference>
<name>A0A951Q4Q5_9NOST</name>
<dbReference type="Proteomes" id="UP000715781">
    <property type="component" value="Unassembled WGS sequence"/>
</dbReference>
<evidence type="ECO:0000313" key="2">
    <source>
        <dbReference type="Proteomes" id="UP000715781"/>
    </source>
</evidence>
<gene>
    <name evidence="1" type="ORF">KME32_34070</name>
</gene>